<dbReference type="InterPro" id="IPR001584">
    <property type="entry name" value="Integrase_cat-core"/>
</dbReference>
<dbReference type="WBParaSite" id="HPBE_0000708501-mRNA-1">
    <property type="protein sequence ID" value="HPBE_0000708501-mRNA-1"/>
    <property type="gene ID" value="HPBE_0000708501"/>
</dbReference>
<dbReference type="Pfam" id="PF18701">
    <property type="entry name" value="DUF5641"/>
    <property type="match status" value="1"/>
</dbReference>
<sequence>MVLDDVDSADNNYFELTDIVTTKNGAAATVTDTDHQQGTHREVHHAITVIPDATAQAVSLIHDDVDLSDQDKFLFLKQALKGKAAASINSIPVIGEKYSVAVNILKKQYDRSESMADILISEIERIPRANDNPKSCRETLSSISSRVVHLEQTGVSLNADRTLRTCVTCRKNNGRPYRYPNVPPLPPERTKRSRPFQNLGLDYIGPHACTGTISGKVWICLITCMSTRAVHLEVVLDLTAQEFLLAFRRFIPRRGTPSIVYSDNSTTFRSAETAIASLIYSPTSWHSISSFCSTQKITWKFITPLSPWKGGFYERLVGLFKSAYKKSIGRTILSLNQLQTIVMEIEATLNCRPITPYRKRETFVHISRPIDFLGPQVYLQIPPLPSQIDDIYDASHNLSQWYKESLSVLDHFWELWHSDYLAALRERHQARTKQPRSAALAPQLGDIVLIADEKSPRGQWNYGMIASLISGKDGAIRAAEVRTASGKCLTRSISHLYPLKIRAVTTYAPPQDSRRTLPQDSPLSLSRQDSPTTLSPARS</sequence>
<keyword evidence="4" id="KW-1185">Reference proteome</keyword>
<dbReference type="Pfam" id="PF03564">
    <property type="entry name" value="DUF1759"/>
    <property type="match status" value="1"/>
</dbReference>
<dbReference type="OrthoDB" id="5870116at2759"/>
<feature type="compositionally biased region" description="Polar residues" evidence="1">
    <location>
        <begin position="518"/>
        <end position="539"/>
    </location>
</feature>
<dbReference type="EMBL" id="UZAH01025811">
    <property type="protein sequence ID" value="VDO70899.1"/>
    <property type="molecule type" value="Genomic_DNA"/>
</dbReference>
<dbReference type="GO" id="GO:0015074">
    <property type="term" value="P:DNA integration"/>
    <property type="evidence" value="ECO:0007669"/>
    <property type="project" value="InterPro"/>
</dbReference>
<reference evidence="3 4" key="1">
    <citation type="submission" date="2018-11" db="EMBL/GenBank/DDBJ databases">
        <authorList>
            <consortium name="Pathogen Informatics"/>
        </authorList>
    </citation>
    <scope>NUCLEOTIDE SEQUENCE [LARGE SCALE GENOMIC DNA]</scope>
</reference>
<dbReference type="Gene3D" id="3.30.420.10">
    <property type="entry name" value="Ribonuclease H-like superfamily/Ribonuclease H"/>
    <property type="match status" value="1"/>
</dbReference>
<dbReference type="InterPro" id="IPR005312">
    <property type="entry name" value="DUF1759"/>
</dbReference>
<organism evidence="4 5">
    <name type="scientific">Heligmosomoides polygyrus</name>
    <name type="common">Parasitic roundworm</name>
    <dbReference type="NCBI Taxonomy" id="6339"/>
    <lineage>
        <taxon>Eukaryota</taxon>
        <taxon>Metazoa</taxon>
        <taxon>Ecdysozoa</taxon>
        <taxon>Nematoda</taxon>
        <taxon>Chromadorea</taxon>
        <taxon>Rhabditida</taxon>
        <taxon>Rhabditina</taxon>
        <taxon>Rhabditomorpha</taxon>
        <taxon>Strongyloidea</taxon>
        <taxon>Heligmosomidae</taxon>
        <taxon>Heligmosomoides</taxon>
    </lineage>
</organism>
<name>A0A183FJB1_HELPZ</name>
<dbReference type="PANTHER" id="PTHR47331:SF2">
    <property type="match status" value="1"/>
</dbReference>
<dbReference type="SUPFAM" id="SSF53098">
    <property type="entry name" value="Ribonuclease H-like"/>
    <property type="match status" value="1"/>
</dbReference>
<evidence type="ECO:0000256" key="1">
    <source>
        <dbReference type="SAM" id="MobiDB-lite"/>
    </source>
</evidence>
<proteinExistence type="predicted"/>
<evidence type="ECO:0000313" key="5">
    <source>
        <dbReference type="WBParaSite" id="HPBE_0000708501-mRNA-1"/>
    </source>
</evidence>
<evidence type="ECO:0000313" key="3">
    <source>
        <dbReference type="EMBL" id="VDO70899.1"/>
    </source>
</evidence>
<evidence type="ECO:0000259" key="2">
    <source>
        <dbReference type="PROSITE" id="PS50994"/>
    </source>
</evidence>
<dbReference type="PANTHER" id="PTHR47331">
    <property type="entry name" value="PHD-TYPE DOMAIN-CONTAINING PROTEIN"/>
    <property type="match status" value="1"/>
</dbReference>
<feature type="domain" description="Integrase catalytic" evidence="2">
    <location>
        <begin position="191"/>
        <end position="377"/>
    </location>
</feature>
<dbReference type="AlphaFoldDB" id="A0A183FJB1"/>
<feature type="region of interest" description="Disordered" evidence="1">
    <location>
        <begin position="510"/>
        <end position="539"/>
    </location>
</feature>
<accession>A0A3P7Y0H0</accession>
<protein>
    <submittedName>
        <fullName evidence="5">Integrase catalytic domain-containing protein</fullName>
    </submittedName>
</protein>
<dbReference type="InterPro" id="IPR012337">
    <property type="entry name" value="RNaseH-like_sf"/>
</dbReference>
<reference evidence="5" key="2">
    <citation type="submission" date="2019-09" db="UniProtKB">
        <authorList>
            <consortium name="WormBaseParasite"/>
        </authorList>
    </citation>
    <scope>IDENTIFICATION</scope>
</reference>
<accession>A0A183FJB1</accession>
<dbReference type="InterPro" id="IPR036397">
    <property type="entry name" value="RNaseH_sf"/>
</dbReference>
<dbReference type="InterPro" id="IPR040676">
    <property type="entry name" value="DUF5641"/>
</dbReference>
<dbReference type="GO" id="GO:0003676">
    <property type="term" value="F:nucleic acid binding"/>
    <property type="evidence" value="ECO:0007669"/>
    <property type="project" value="InterPro"/>
</dbReference>
<dbReference type="Proteomes" id="UP000050761">
    <property type="component" value="Unassembled WGS sequence"/>
</dbReference>
<evidence type="ECO:0000313" key="4">
    <source>
        <dbReference type="Proteomes" id="UP000050761"/>
    </source>
</evidence>
<dbReference type="PROSITE" id="PS50994">
    <property type="entry name" value="INTEGRASE"/>
    <property type="match status" value="1"/>
</dbReference>
<gene>
    <name evidence="3" type="ORF">HPBE_LOCUS7086</name>
</gene>